<dbReference type="InterPro" id="IPR051346">
    <property type="entry name" value="OTU_Deubiquitinase"/>
</dbReference>
<evidence type="ECO:0000259" key="11">
    <source>
        <dbReference type="Pfam" id="PF20255"/>
    </source>
</evidence>
<proteinExistence type="predicted"/>
<keyword evidence="13" id="KW-1185">Reference proteome</keyword>
<name>A0A0K6FZW8_9AGAM</name>
<keyword evidence="6" id="KW-0788">Thiol protease</keyword>
<feature type="domain" description="DUF3645" evidence="10">
    <location>
        <begin position="2302"/>
        <end position="2334"/>
    </location>
</feature>
<feature type="compositionally biased region" description="Basic and acidic residues" evidence="8">
    <location>
        <begin position="2759"/>
        <end position="2781"/>
    </location>
</feature>
<evidence type="ECO:0000256" key="2">
    <source>
        <dbReference type="ARBA" id="ARBA00012759"/>
    </source>
</evidence>
<dbReference type="Pfam" id="PF12340">
    <property type="entry name" value="DUF3638"/>
    <property type="match status" value="1"/>
</dbReference>
<accession>A0A0K6FZW8</accession>
<comment type="catalytic activity">
    <reaction evidence="1">
        <text>Thiol-dependent hydrolysis of ester, thioester, amide, peptide and isopeptide bonds formed by the C-terminal Gly of ubiquitin (a 76-residue protein attached to proteins as an intracellular targeting signal).</text>
        <dbReference type="EC" id="3.4.19.12"/>
    </reaction>
</comment>
<evidence type="ECO:0000256" key="8">
    <source>
        <dbReference type="SAM" id="MobiDB-lite"/>
    </source>
</evidence>
<feature type="coiled-coil region" evidence="7">
    <location>
        <begin position="531"/>
        <end position="562"/>
    </location>
</feature>
<dbReference type="EC" id="3.4.19.12" evidence="2"/>
<dbReference type="Pfam" id="PF20255">
    <property type="entry name" value="DUF6606"/>
    <property type="match status" value="1"/>
</dbReference>
<evidence type="ECO:0000256" key="1">
    <source>
        <dbReference type="ARBA" id="ARBA00000707"/>
    </source>
</evidence>
<keyword evidence="7" id="KW-0175">Coiled coil</keyword>
<dbReference type="PANTHER" id="PTHR13367">
    <property type="entry name" value="UBIQUITIN THIOESTERASE"/>
    <property type="match status" value="1"/>
</dbReference>
<organism evidence="12 13">
    <name type="scientific">Rhizoctonia solani</name>
    <dbReference type="NCBI Taxonomy" id="456999"/>
    <lineage>
        <taxon>Eukaryota</taxon>
        <taxon>Fungi</taxon>
        <taxon>Dikarya</taxon>
        <taxon>Basidiomycota</taxon>
        <taxon>Agaricomycotina</taxon>
        <taxon>Agaricomycetes</taxon>
        <taxon>Cantharellales</taxon>
        <taxon>Ceratobasidiaceae</taxon>
        <taxon>Rhizoctonia</taxon>
    </lineage>
</organism>
<feature type="domain" description="DUF6606" evidence="11">
    <location>
        <begin position="63"/>
        <end position="240"/>
    </location>
</feature>
<dbReference type="InterPro" id="IPR022099">
    <property type="entry name" value="DUF3638"/>
</dbReference>
<feature type="region of interest" description="Disordered" evidence="8">
    <location>
        <begin position="2759"/>
        <end position="2793"/>
    </location>
</feature>
<evidence type="ECO:0000259" key="9">
    <source>
        <dbReference type="Pfam" id="PF12340"/>
    </source>
</evidence>
<evidence type="ECO:0000256" key="6">
    <source>
        <dbReference type="ARBA" id="ARBA00022807"/>
    </source>
</evidence>
<keyword evidence="3" id="KW-0645">Protease</keyword>
<gene>
    <name evidence="12" type="ORF">RSOLAG22IIIB_09879</name>
</gene>
<dbReference type="EMBL" id="CYGV01001265">
    <property type="protein sequence ID" value="CUA71821.1"/>
    <property type="molecule type" value="Genomic_DNA"/>
</dbReference>
<feature type="domain" description="DUF3638" evidence="9">
    <location>
        <begin position="2046"/>
        <end position="2179"/>
    </location>
</feature>
<evidence type="ECO:0000256" key="3">
    <source>
        <dbReference type="ARBA" id="ARBA00022670"/>
    </source>
</evidence>
<protein>
    <recommendedName>
        <fullName evidence="2">ubiquitinyl hydrolase 1</fullName>
        <ecNumber evidence="2">3.4.19.12</ecNumber>
    </recommendedName>
</protein>
<evidence type="ECO:0000256" key="7">
    <source>
        <dbReference type="SAM" id="Coils"/>
    </source>
</evidence>
<dbReference type="PANTHER" id="PTHR13367:SF33">
    <property type="entry name" value="P-LOOP CONTAINING NUCLEOSIDE TRIPHOSPHATE HYDROLASE PROTEIN"/>
    <property type="match status" value="1"/>
</dbReference>
<sequence length="3050" mass="347905">MSAPTDLAVLEHIAYSVFLPPKLPQAEQDISFQLSVDLAIIRSVIQAGQEYSTRSGENIQWNSLVIYVRAQNTAIIVRKQTDHTIYEAFEVQAQVEDVMSTPSKFSRHFPGPVVRVPNSVANENDFIEEVAKILAKMNTTVLEKAKPKPRPNAGTHSEKYDSINPNYFIQYFLGFLRGLGSVIDPPRIVKRLADEVLLMNSGKPWRRSPLWLITRIVLQTSLASTIHYKFFMTYYHASVVSRCRQHDTFNSDFLYAMRVKMIRRLYKLKEPAPRFLIDNIKEVAEDTEVLLQERWREVQSIQAQGPNQNFSDCDFESALNQTLPNARSYLNQVFQRRSIPNSSPGFAPAHSPRLEKILEFTQYSGKALSEAFSKDPHLALYDFEDSVFDNIGFWTSRRRGYPGACATIASCFHQYFAAARPYYEVDIADKSIMVLTLMRLWMAIDELTTYECPLLLEFSPEIPNDTLDKLMLRTAQHIDQARTIQRYISERRAKASPSSPSIFSDNATDSSFAVKYFRSSHLHQRIKLDIEKKAQEQKDRKLQELYELNARYEQLAGEAQDMAHQYYDITDQTAQGGGSNQQRQHSHFCERCTKDKERRGVQIQICEWPLPPSQPAAETVVFELHRPESFTIWRDITYAVLVDLGIADRNHWNQSATLEQYNALAPWLSTPTGITPRIVIASSTSFSQVLRHNKAINIPALADQVCLSNPLHFKLYDKNRGVGASAPFSLLKFAKYGKMKIPKNSAYRHLKYSLKGTTHTSNEVLANQHDCPEELSLHEHIAFGTLRSGACLQWMNILRGLEEDLLTFSSDEVQLLHTQAAWQIGPLSLDGSRDWHKDLSYREFGRSLISQCTRVLHRVKENYLQANSVMIIITLVNRLLAASPLNDVVQEACDFLRKARNITHQWLGQLEAKLLVAAQEEIVEYQYRICEVATLCRLAYDVGPQHLGILLSAPEDYTTLVESLIALCNNQPPDPRNAPLRLQVCLRRDRRFAQKIAPYLLASINSQIGDIFSKSLRKIWPSHQLGSTGWWRTLEASNNRWITTTIAGVNNIRTQEVHFNLLDGQLLVDGEPLGRLPTKYTQNATYVRLFGQKIIDVVPANAPGMKFTTRSPINNYQVSFALDGRNELIIQAQNGERIYELIPHKILSHDLPYFFFEDYHHWADVENKTIEFRPISSPWSANECQWLLCFEGFPATLKNLVDDSCLLDIHSATFKSLSRSICPLESSQFLHATRSGTGSIDVILPRMKLSFFVNADMQLESHNFGGLVIDENQSAGTLFGLKNQLLIRAKATVDEPFPRSRAILVPDGKVEFNLYRHHVSVSIGLGQGRDVDVYRYKVDDDLKCLATDAGLTSRLFKIYLHGLTSHCIPDPLTGRTGTEEALYELSRASTWSFAQINRKQVELLEAIGKLTPTRDYMSNLKFLQRTHWTQINPLSQHVAFASATTAVLLRADMLQLFHPLKFNLHHYISALKSTDNFEKRAAQRNAMYYPADIIGNISQIIRPEGISDRMCPGRDSLAGDYEQAGQAASWATLLAYQRWEQRIFSPFDLVTLAESWKTLDDFGEHTTLFYSISWFDLKLESCWISFYDLLRQAKTSSNKYMLSTCLAAVAFGQTSFIKLIPVFLAFTTNQEFQSLNPPSQRRFKLQDGYEPTQERVEEFVAQAAHPIQSSPSGDLVQNMNESERDFHCRREDHYRTHLSNFQTHLVGDLLSQWPSTDHQTNIQLRCPNSDLSRWLNIESCLKLVSGYFSNCRLNITMRDHLRQLQAVLASHPISTGIDFAPAGQAQAQIPIATHVYTGPWESFRFNSLMCSRTAPELADASLLSNFLVSRRTGRATDTSRLTSLLAEFRGSPSALNRRYGTDLDKSRRELEGRRSLSLPQEIPSTTRAMITQTREQCLNYLLSAFQQLESALSPQNEIERIVYLAGIWPRITPRNLFDRLSIKNRPDIGFDWHNELIVYAQGFVDYQRSQRLILLAKSGDTEEFYKELADFATTSDESLAVDDPDWILVQIDGNFGIRSLQRRVAQEMISPSSESNIVLQLNMGEGLANRRIYYLPFGRHINADGSTLQQLRRLYEECMKERGILLAQPEHILSFKLTGIDRLVSPQPSSSSNTAADAFMKTQLWLKSHTRDILDESDEILHARYRLVYTIGEERLLEDHPDRWTTTQQLLCLAVTHMEGLYREHPQDVLYQPNNCGQFPILRIMPDCEAAIEKKLKTAIATDILNGKLLNLSCGRLPPSVRNNLLDFFIRDGLQYSQYESVRRSCSPTLWKGLLLVRGLLASGILIFALKHKHYRVDYGLDLSRSLLAVPYRAKDMPSMRAEFGHPDITVVLTCLSYYYHGLTEEHLDLCFKLIFRLDNPSLEYQQWVKQNNSIPDTLKQLNSVNTKDRQQFTEQLMPIFSHNPATINFFLSSVVFPKDAKEFPDKLTTSGWDLAEEKCQVTTGFSGTNDNRYLLPTSITQVDPVRQLSTNALVLTYLIQPENNSYLCMRNRNGGNLSTEEFLQLLVAQTREIRVLLDVGAQMLELQNEELVRCWLRLRADVDAAVYFNNRDELVVLSRAGKPVLLNTSPYAQKLNECLVYLDDGHTRGTDLKLPRGTRAMVTLGPKVTKDRLLQGCMRMRKLGHGQSVMFAAPPEVDTQIRNSAPNRIDPEAPIDALDVLRWAMLNTCNDLKRHVPQWAQQGIEFNQRLEAEERYEQDLDVPSLRRGWTTRESRKLEELYGVPSPEELHTMGNFTQRARDLPGLRERLNDLGIQDLGEPRMDEEQEREVDHEIQQERYNPRPPKRQPANHSVHPNIEQFVRTGTLPTDRSGIVTLFHPFKASNPEIAESCSRLLFASCDFLQTITGLPIDQLSDYMRPVNWVVSGAGHLQVVLSPYEVDKLLPLLRSSCVARLHIYAPRLSLSMLSFSEPRFYSIPAPPANQISSETPSTAQLQLDLFAGQLYFSDYQKYASLCATLGLFVPTGGENESTQAIEIESDGFIKPAHRARLIHLRPEYSDCRLTETPIPALKDLVERRRKGMKYLLTHVEQITHSRTLTPGDFEPRQPDM</sequence>
<reference evidence="12 13" key="1">
    <citation type="submission" date="2015-07" db="EMBL/GenBank/DDBJ databases">
        <authorList>
            <person name="Noorani M."/>
        </authorList>
    </citation>
    <scope>NUCLEOTIDE SEQUENCE [LARGE SCALE GENOMIC DNA]</scope>
    <source>
        <strain evidence="12">BBA 69670</strain>
    </source>
</reference>
<dbReference type="GO" id="GO:0006508">
    <property type="term" value="P:proteolysis"/>
    <property type="evidence" value="ECO:0007669"/>
    <property type="project" value="UniProtKB-KW"/>
</dbReference>
<evidence type="ECO:0000256" key="5">
    <source>
        <dbReference type="ARBA" id="ARBA00022801"/>
    </source>
</evidence>
<evidence type="ECO:0000256" key="4">
    <source>
        <dbReference type="ARBA" id="ARBA00022786"/>
    </source>
</evidence>
<evidence type="ECO:0000259" key="10">
    <source>
        <dbReference type="Pfam" id="PF12359"/>
    </source>
</evidence>
<keyword evidence="5" id="KW-0378">Hydrolase</keyword>
<dbReference type="GO" id="GO:0004843">
    <property type="term" value="F:cysteine-type deubiquitinase activity"/>
    <property type="evidence" value="ECO:0007669"/>
    <property type="project" value="UniProtKB-EC"/>
</dbReference>
<dbReference type="InterPro" id="IPR022105">
    <property type="entry name" value="DUF3645"/>
</dbReference>
<evidence type="ECO:0000313" key="13">
    <source>
        <dbReference type="Proteomes" id="UP000044841"/>
    </source>
</evidence>
<evidence type="ECO:0000313" key="12">
    <source>
        <dbReference type="EMBL" id="CUA71821.1"/>
    </source>
</evidence>
<dbReference type="Proteomes" id="UP000044841">
    <property type="component" value="Unassembled WGS sequence"/>
</dbReference>
<dbReference type="Pfam" id="PF12359">
    <property type="entry name" value="DUF3645"/>
    <property type="match status" value="1"/>
</dbReference>
<keyword evidence="4" id="KW-0833">Ubl conjugation pathway</keyword>
<dbReference type="InterPro" id="IPR046541">
    <property type="entry name" value="DUF6606"/>
</dbReference>